<feature type="domain" description="Nudix hydrolase" evidence="6">
    <location>
        <begin position="1"/>
        <end position="129"/>
    </location>
</feature>
<dbReference type="GO" id="GO:0046872">
    <property type="term" value="F:metal ion binding"/>
    <property type="evidence" value="ECO:0007669"/>
    <property type="project" value="UniProtKB-KW"/>
</dbReference>
<name>A0A9D1EFV9_9FIRM</name>
<protein>
    <submittedName>
        <fullName evidence="7">8-oxo-dGTP diphosphatase</fullName>
    </submittedName>
</protein>
<dbReference type="InterPro" id="IPR015797">
    <property type="entry name" value="NUDIX_hydrolase-like_dom_sf"/>
</dbReference>
<comment type="cofactor">
    <cofactor evidence="1">
        <name>Mg(2+)</name>
        <dbReference type="ChEBI" id="CHEBI:18420"/>
    </cofactor>
</comment>
<dbReference type="GO" id="GO:0008413">
    <property type="term" value="F:8-oxo-7,8-dihydroguanosine triphosphate pyrophosphatase activity"/>
    <property type="evidence" value="ECO:0007669"/>
    <property type="project" value="InterPro"/>
</dbReference>
<reference evidence="7" key="1">
    <citation type="submission" date="2020-10" db="EMBL/GenBank/DDBJ databases">
        <authorList>
            <person name="Gilroy R."/>
        </authorList>
    </citation>
    <scope>NUCLEOTIDE SEQUENCE</scope>
    <source>
        <strain evidence="7">ChiW13-3771</strain>
    </source>
</reference>
<dbReference type="PRINTS" id="PR01402">
    <property type="entry name" value="MUTATORMUTX"/>
</dbReference>
<dbReference type="AlphaFoldDB" id="A0A9D1EFV9"/>
<reference evidence="7" key="2">
    <citation type="journal article" date="2021" name="PeerJ">
        <title>Extensive microbial diversity within the chicken gut microbiome revealed by metagenomics and culture.</title>
        <authorList>
            <person name="Gilroy R."/>
            <person name="Ravi A."/>
            <person name="Getino M."/>
            <person name="Pursley I."/>
            <person name="Horton D.L."/>
            <person name="Alikhan N.F."/>
            <person name="Baker D."/>
            <person name="Gharbi K."/>
            <person name="Hall N."/>
            <person name="Watson M."/>
            <person name="Adriaenssens E.M."/>
            <person name="Foster-Nyarko E."/>
            <person name="Jarju S."/>
            <person name="Secka A."/>
            <person name="Antonio M."/>
            <person name="Oren A."/>
            <person name="Chaudhuri R.R."/>
            <person name="La Ragione R."/>
            <person name="Hildebrand F."/>
            <person name="Pallen M.J."/>
        </authorList>
    </citation>
    <scope>NUCLEOTIDE SEQUENCE</scope>
    <source>
        <strain evidence="7">ChiW13-3771</strain>
    </source>
</reference>
<dbReference type="GO" id="GO:0006281">
    <property type="term" value="P:DNA repair"/>
    <property type="evidence" value="ECO:0007669"/>
    <property type="project" value="InterPro"/>
</dbReference>
<keyword evidence="3" id="KW-0479">Metal-binding</keyword>
<evidence type="ECO:0000256" key="3">
    <source>
        <dbReference type="ARBA" id="ARBA00022723"/>
    </source>
</evidence>
<evidence type="ECO:0000256" key="1">
    <source>
        <dbReference type="ARBA" id="ARBA00001946"/>
    </source>
</evidence>
<dbReference type="PANTHER" id="PTHR43758:SF2">
    <property type="entry name" value="OXIDIZED PURINE NUCLEOSIDE TRIPHOSPHATE HYDROLASE"/>
    <property type="match status" value="1"/>
</dbReference>
<dbReference type="InterPro" id="IPR003562">
    <property type="entry name" value="Mutator_MutX_prot"/>
</dbReference>
<dbReference type="InterPro" id="IPR020084">
    <property type="entry name" value="NUDIX_hydrolase_CS"/>
</dbReference>
<gene>
    <name evidence="7" type="ORF">IAC96_09630</name>
</gene>
<dbReference type="InterPro" id="IPR000086">
    <property type="entry name" value="NUDIX_hydrolase_dom"/>
</dbReference>
<comment type="similarity">
    <text evidence="2">Belongs to the Nudix hydrolase family.</text>
</comment>
<keyword evidence="4" id="KW-0378">Hydrolase</keyword>
<dbReference type="GO" id="GO:0005737">
    <property type="term" value="C:cytoplasm"/>
    <property type="evidence" value="ECO:0007669"/>
    <property type="project" value="TreeGrafter"/>
</dbReference>
<dbReference type="Proteomes" id="UP000824201">
    <property type="component" value="Unassembled WGS sequence"/>
</dbReference>
<dbReference type="PROSITE" id="PS51462">
    <property type="entry name" value="NUDIX"/>
    <property type="match status" value="1"/>
</dbReference>
<accession>A0A9D1EFV9</accession>
<organism evidence="7 8">
    <name type="scientific">Candidatus Fimimorpha faecalis</name>
    <dbReference type="NCBI Taxonomy" id="2840824"/>
    <lineage>
        <taxon>Bacteria</taxon>
        <taxon>Bacillati</taxon>
        <taxon>Bacillota</taxon>
        <taxon>Clostridia</taxon>
        <taxon>Eubacteriales</taxon>
        <taxon>Candidatus Fimimorpha</taxon>
    </lineage>
</organism>
<evidence type="ECO:0000259" key="6">
    <source>
        <dbReference type="PROSITE" id="PS51462"/>
    </source>
</evidence>
<dbReference type="EMBL" id="DVHN01000123">
    <property type="protein sequence ID" value="HIR89198.1"/>
    <property type="molecule type" value="Genomic_DNA"/>
</dbReference>
<dbReference type="PROSITE" id="PS00893">
    <property type="entry name" value="NUDIX_BOX"/>
    <property type="match status" value="1"/>
</dbReference>
<dbReference type="CDD" id="cd18886">
    <property type="entry name" value="NUDIX_MutT_Nudt1"/>
    <property type="match status" value="1"/>
</dbReference>
<evidence type="ECO:0000313" key="8">
    <source>
        <dbReference type="Proteomes" id="UP000824201"/>
    </source>
</evidence>
<comment type="caution">
    <text evidence="7">The sequence shown here is derived from an EMBL/GenBank/DDBJ whole genome shotgun (WGS) entry which is preliminary data.</text>
</comment>
<keyword evidence="5" id="KW-0460">Magnesium</keyword>
<evidence type="ECO:0000256" key="5">
    <source>
        <dbReference type="ARBA" id="ARBA00022842"/>
    </source>
</evidence>
<dbReference type="PANTHER" id="PTHR43758">
    <property type="entry name" value="7,8-DIHYDRO-8-OXOGUANINE TRIPHOSPHATASE"/>
    <property type="match status" value="1"/>
</dbReference>
<evidence type="ECO:0000256" key="2">
    <source>
        <dbReference type="ARBA" id="ARBA00005582"/>
    </source>
</evidence>
<sequence>MGSLTTLCYIEKDDSYLMLHRIKKKNDVNKDKWIGVGGHFEKDETPEECLLREVKEETGLTLTAWKFRGLVTFISDTGVTEYMCLYTADQFEGEISDCIEGTLEWVKKEEIFGLNLWEGDKIFFRLMNENHPFFSLKLRYEGDQLVEAVLDGRNILEEQMR</sequence>
<evidence type="ECO:0000313" key="7">
    <source>
        <dbReference type="EMBL" id="HIR89198.1"/>
    </source>
</evidence>
<proteinExistence type="inferred from homology"/>
<evidence type="ECO:0000256" key="4">
    <source>
        <dbReference type="ARBA" id="ARBA00022801"/>
    </source>
</evidence>
<dbReference type="Gene3D" id="3.90.79.10">
    <property type="entry name" value="Nucleoside Triphosphate Pyrophosphohydrolase"/>
    <property type="match status" value="1"/>
</dbReference>
<dbReference type="Pfam" id="PF00293">
    <property type="entry name" value="NUDIX"/>
    <property type="match status" value="1"/>
</dbReference>
<dbReference type="SUPFAM" id="SSF55811">
    <property type="entry name" value="Nudix"/>
    <property type="match status" value="1"/>
</dbReference>